<reference evidence="2" key="1">
    <citation type="submission" date="2020-01" db="EMBL/GenBank/DDBJ databases">
        <title>Identification and distribution of gene clusters putatively required for synthesis of sphingolipid metabolism inhibitors in phylogenetically diverse species of the filamentous fungus Fusarium.</title>
        <authorList>
            <person name="Kim H.-S."/>
            <person name="Busman M."/>
            <person name="Brown D.W."/>
            <person name="Divon H."/>
            <person name="Uhlig S."/>
            <person name="Proctor R.H."/>
        </authorList>
    </citation>
    <scope>NUCLEOTIDE SEQUENCE</scope>
    <source>
        <strain evidence="2">NRRL 31653</strain>
    </source>
</reference>
<dbReference type="GO" id="GO:0004055">
    <property type="term" value="F:argininosuccinate synthase activity"/>
    <property type="evidence" value="ECO:0007669"/>
    <property type="project" value="InterPro"/>
</dbReference>
<evidence type="ECO:0000313" key="3">
    <source>
        <dbReference type="Proteomes" id="UP000737391"/>
    </source>
</evidence>
<feature type="domain" description="Arginosuccinate synthase C-terminal" evidence="1">
    <location>
        <begin position="42"/>
        <end position="121"/>
    </location>
</feature>
<dbReference type="Proteomes" id="UP000737391">
    <property type="component" value="Unassembled WGS sequence"/>
</dbReference>
<comment type="caution">
    <text evidence="2">The sequence shown here is derived from an EMBL/GenBank/DDBJ whole genome shotgun (WGS) entry which is preliminary data.</text>
</comment>
<proteinExistence type="predicted"/>
<gene>
    <name evidence="2" type="ORF">FAGAP_9395</name>
</gene>
<evidence type="ECO:0000259" key="1">
    <source>
        <dbReference type="Pfam" id="PF20979"/>
    </source>
</evidence>
<dbReference type="SUPFAM" id="SSF69864">
    <property type="entry name" value="Argininosuccinate synthetase, C-terminal domain"/>
    <property type="match status" value="1"/>
</dbReference>
<dbReference type="InterPro" id="IPR024074">
    <property type="entry name" value="AS_cat/multimer_dom_body"/>
</dbReference>
<evidence type="ECO:0000313" key="2">
    <source>
        <dbReference type="EMBL" id="KAF4494479.1"/>
    </source>
</evidence>
<dbReference type="EMBL" id="LUFC02000763">
    <property type="protein sequence ID" value="KAF4494479.1"/>
    <property type="molecule type" value="Genomic_DNA"/>
</dbReference>
<name>A0A9P5E958_9HYPO</name>
<dbReference type="Gene3D" id="3.90.1260.10">
    <property type="entry name" value="Argininosuccinate synthetase, chain A, domain 2"/>
    <property type="match status" value="1"/>
</dbReference>
<organism evidence="2 3">
    <name type="scientific">Fusarium agapanthi</name>
    <dbReference type="NCBI Taxonomy" id="1803897"/>
    <lineage>
        <taxon>Eukaryota</taxon>
        <taxon>Fungi</taxon>
        <taxon>Dikarya</taxon>
        <taxon>Ascomycota</taxon>
        <taxon>Pezizomycotina</taxon>
        <taxon>Sordariomycetes</taxon>
        <taxon>Hypocreomycetidae</taxon>
        <taxon>Hypocreales</taxon>
        <taxon>Nectriaceae</taxon>
        <taxon>Fusarium</taxon>
        <taxon>Fusarium fujikuroi species complex</taxon>
    </lineage>
</organism>
<keyword evidence="3" id="KW-1185">Reference proteome</keyword>
<dbReference type="InterPro" id="IPR048268">
    <property type="entry name" value="Arginosuc_syn_C"/>
</dbReference>
<sequence length="122" mass="13997">MLPNRPSDLNGLNRQALPMTPSTLKEWSSTPRFDPSATYEPQDWSAAICNDACFSPEVELVEHAIKFPQRQVQGKVNFVAYKLRVYRWTFQRDSNLYSADESSMDTLCMDWNPQDTSAFIAI</sequence>
<dbReference type="AlphaFoldDB" id="A0A9P5E958"/>
<dbReference type="Pfam" id="PF20979">
    <property type="entry name" value="Arginosuc_syn_C"/>
    <property type="match status" value="1"/>
</dbReference>
<protein>
    <submittedName>
        <fullName evidence="2">Argininosuccinate synthase</fullName>
    </submittedName>
</protein>
<accession>A0A9P5E958</accession>
<dbReference type="OrthoDB" id="5054963at2759"/>